<reference evidence="1" key="1">
    <citation type="submission" date="2016-02" db="EMBL/GenBank/DDBJ databases">
        <title>RNAseq analyses of the midgut from blood- or serum-fed Ixodes ricinus ticks.</title>
        <authorList>
            <person name="Perner J."/>
            <person name="Provaznik J."/>
            <person name="Schrenkova J."/>
            <person name="Urbanova V."/>
            <person name="Ribeiro J.M."/>
            <person name="Kopacek P."/>
        </authorList>
    </citation>
    <scope>NUCLEOTIDE SEQUENCE</scope>
    <source>
        <tissue evidence="1">Gut</tissue>
    </source>
</reference>
<dbReference type="GO" id="GO:0031146">
    <property type="term" value="P:SCF-dependent proteasomal ubiquitin-dependent protein catabolic process"/>
    <property type="evidence" value="ECO:0007669"/>
    <property type="project" value="TreeGrafter"/>
</dbReference>
<proteinExistence type="evidence at transcript level"/>
<name>A0A131XTB6_IXORI</name>
<dbReference type="Gene3D" id="3.80.10.10">
    <property type="entry name" value="Ribonuclease Inhibitor"/>
    <property type="match status" value="2"/>
</dbReference>
<protein>
    <submittedName>
        <fullName evidence="1">Uncharacterized protein</fullName>
    </submittedName>
</protein>
<evidence type="ECO:0000313" key="1">
    <source>
        <dbReference type="EMBL" id="JAP70259.1"/>
    </source>
</evidence>
<dbReference type="SUPFAM" id="SSF52047">
    <property type="entry name" value="RNI-like"/>
    <property type="match status" value="1"/>
</dbReference>
<organism evidence="1">
    <name type="scientific">Ixodes ricinus</name>
    <name type="common">Common tick</name>
    <name type="synonym">Acarus ricinus</name>
    <dbReference type="NCBI Taxonomy" id="34613"/>
    <lineage>
        <taxon>Eukaryota</taxon>
        <taxon>Metazoa</taxon>
        <taxon>Ecdysozoa</taxon>
        <taxon>Arthropoda</taxon>
        <taxon>Chelicerata</taxon>
        <taxon>Arachnida</taxon>
        <taxon>Acari</taxon>
        <taxon>Parasitiformes</taxon>
        <taxon>Ixodida</taxon>
        <taxon>Ixodoidea</taxon>
        <taxon>Ixodidae</taxon>
        <taxon>Ixodinae</taxon>
        <taxon>Ixodes</taxon>
    </lineage>
</organism>
<dbReference type="InterPro" id="IPR032675">
    <property type="entry name" value="LRR_dom_sf"/>
</dbReference>
<sequence length="473" mass="53311">MPKQKSVKSLYRLCVSYVSSNIQQLCPEHNPVAYVFPAHVNEDLVDALQSYKQSNFVSLNHLLTHRLRRVSLSFIDCHLPIGRPSRLPDLLSQISMHGKQLLELSLVGAVHQDDSTLVAALCELPRLRRLSLCLNNVTDRVVSVIAQHCTDLVELRFSGQRTTDQSLYLLAACKQLRCLLVESDLTFESHITVSSSYRILEELPQLRSLKMPFLTEALLLFPDTWRLALTHYTERGLSPLLRCSTAFEHIVKVCPRLTKVSLVLTGLETITPLRHLEALNDLTLRVTSFSSDMFFKTQVEPVLREVGCNVRMLTLSLPELDIGAISRHCPGLTDLEIEDLRRVLPSCGETRFRKLQRLKFFPHEVNSMTSGELFEMLKHAGDLIEACLGWCQLTDSALGNLVSSGTFAKLREFELNEVDCITGVGLEDLVTTPSDLNSLTVFGCDGVSRTDIEHLRNLISDLNLDLVIRFFEL</sequence>
<dbReference type="PANTHER" id="PTHR13318">
    <property type="entry name" value="PARTNER OF PAIRED, ISOFORM B-RELATED"/>
    <property type="match status" value="1"/>
</dbReference>
<dbReference type="AlphaFoldDB" id="A0A131XTB6"/>
<dbReference type="EMBL" id="GEFM01005537">
    <property type="protein sequence ID" value="JAP70259.1"/>
    <property type="molecule type" value="mRNA"/>
</dbReference>
<dbReference type="GO" id="GO:0019005">
    <property type="term" value="C:SCF ubiquitin ligase complex"/>
    <property type="evidence" value="ECO:0007669"/>
    <property type="project" value="TreeGrafter"/>
</dbReference>
<accession>A0A131XTB6</accession>